<protein>
    <submittedName>
        <fullName evidence="5">NDUFAF5</fullName>
    </submittedName>
</protein>
<dbReference type="Gene3D" id="3.40.50.150">
    <property type="entry name" value="Vaccinia Virus protein VP39"/>
    <property type="match status" value="1"/>
</dbReference>
<dbReference type="PANTHER" id="PTHR13090">
    <property type="entry name" value="ARGININE-HYDROXYLASE NDUFAF5, MITOCHONDRIAL"/>
    <property type="match status" value="1"/>
</dbReference>
<accession>A0A7J7JZD4</accession>
<dbReference type="CDD" id="cd02440">
    <property type="entry name" value="AdoMet_MTases"/>
    <property type="match status" value="1"/>
</dbReference>
<evidence type="ECO:0000256" key="1">
    <source>
        <dbReference type="ARBA" id="ARBA00022603"/>
    </source>
</evidence>
<feature type="region of interest" description="Disordered" evidence="3">
    <location>
        <begin position="280"/>
        <end position="314"/>
    </location>
</feature>
<keyword evidence="6" id="KW-1185">Reference proteome</keyword>
<dbReference type="SUPFAM" id="SSF53335">
    <property type="entry name" value="S-adenosyl-L-methionine-dependent methyltransferases"/>
    <property type="match status" value="1"/>
</dbReference>
<evidence type="ECO:0000256" key="2">
    <source>
        <dbReference type="ARBA" id="ARBA00022679"/>
    </source>
</evidence>
<proteinExistence type="predicted"/>
<dbReference type="Pfam" id="PF13649">
    <property type="entry name" value="Methyltransf_25"/>
    <property type="match status" value="1"/>
</dbReference>
<name>A0A7J7JZD4_BUGNE</name>
<dbReference type="Proteomes" id="UP000593567">
    <property type="component" value="Unassembled WGS sequence"/>
</dbReference>
<feature type="domain" description="Methyltransferase" evidence="4">
    <location>
        <begin position="74"/>
        <end position="143"/>
    </location>
</feature>
<evidence type="ECO:0000313" key="6">
    <source>
        <dbReference type="Proteomes" id="UP000593567"/>
    </source>
</evidence>
<feature type="compositionally biased region" description="Polar residues" evidence="3">
    <location>
        <begin position="302"/>
        <end position="314"/>
    </location>
</feature>
<feature type="compositionally biased region" description="Polar residues" evidence="3">
    <location>
        <begin position="285"/>
        <end position="294"/>
    </location>
</feature>
<keyword evidence="1" id="KW-0489">Methyltransferase</keyword>
<dbReference type="OrthoDB" id="16816at2759"/>
<reference evidence="5" key="1">
    <citation type="submission" date="2020-06" db="EMBL/GenBank/DDBJ databases">
        <title>Draft genome of Bugula neritina, a colonial animal packing powerful symbionts and potential medicines.</title>
        <authorList>
            <person name="Rayko M."/>
        </authorList>
    </citation>
    <scope>NUCLEOTIDE SEQUENCE [LARGE SCALE GENOMIC DNA]</scope>
    <source>
        <strain evidence="5">Kwan_BN1</strain>
    </source>
</reference>
<evidence type="ECO:0000313" key="5">
    <source>
        <dbReference type="EMBL" id="KAF6031293.1"/>
    </source>
</evidence>
<keyword evidence="2" id="KW-0808">Transferase</keyword>
<dbReference type="AlphaFoldDB" id="A0A7J7JZD4"/>
<dbReference type="EMBL" id="VXIV02001628">
    <property type="protein sequence ID" value="KAF6031293.1"/>
    <property type="molecule type" value="Genomic_DNA"/>
</dbReference>
<dbReference type="GO" id="GO:0032259">
    <property type="term" value="P:methylation"/>
    <property type="evidence" value="ECO:0007669"/>
    <property type="project" value="UniProtKB-KW"/>
</dbReference>
<evidence type="ECO:0000259" key="4">
    <source>
        <dbReference type="Pfam" id="PF13649"/>
    </source>
</evidence>
<dbReference type="GO" id="GO:0032981">
    <property type="term" value="P:mitochondrial respiratory chain complex I assembly"/>
    <property type="evidence" value="ECO:0007669"/>
    <property type="project" value="TreeGrafter"/>
</dbReference>
<dbReference type="GO" id="GO:0008168">
    <property type="term" value="F:methyltransferase activity"/>
    <property type="evidence" value="ECO:0007669"/>
    <property type="project" value="UniProtKB-KW"/>
</dbReference>
<dbReference type="InterPro" id="IPR041698">
    <property type="entry name" value="Methyltransf_25"/>
</dbReference>
<comment type="caution">
    <text evidence="5">The sequence shown here is derived from an EMBL/GenBank/DDBJ whole genome shotgun (WGS) entry which is preliminary data.</text>
</comment>
<dbReference type="InterPro" id="IPR029063">
    <property type="entry name" value="SAM-dependent_MTases_sf"/>
</dbReference>
<evidence type="ECO:0000256" key="3">
    <source>
        <dbReference type="SAM" id="MobiDB-lite"/>
    </source>
</evidence>
<gene>
    <name evidence="5" type="ORF">EB796_010381</name>
</gene>
<dbReference type="PANTHER" id="PTHR13090:SF1">
    <property type="entry name" value="ARGININE-HYDROXYLASE NDUFAF5, MITOCHONDRIAL"/>
    <property type="match status" value="1"/>
</dbReference>
<organism evidence="5 6">
    <name type="scientific">Bugula neritina</name>
    <name type="common">Brown bryozoan</name>
    <name type="synonym">Sertularia neritina</name>
    <dbReference type="NCBI Taxonomy" id="10212"/>
    <lineage>
        <taxon>Eukaryota</taxon>
        <taxon>Metazoa</taxon>
        <taxon>Spiralia</taxon>
        <taxon>Lophotrochozoa</taxon>
        <taxon>Bryozoa</taxon>
        <taxon>Gymnolaemata</taxon>
        <taxon>Cheilostomatida</taxon>
        <taxon>Flustrina</taxon>
        <taxon>Buguloidea</taxon>
        <taxon>Bugulidae</taxon>
        <taxon>Bugula</taxon>
    </lineage>
</organism>
<dbReference type="InterPro" id="IPR050602">
    <property type="entry name" value="Malonyl-ACP_OMT"/>
</dbReference>
<dbReference type="GO" id="GO:0005739">
    <property type="term" value="C:mitochondrion"/>
    <property type="evidence" value="ECO:0007669"/>
    <property type="project" value="TreeGrafter"/>
</dbReference>
<sequence>MKLDILRAHNIVRRCMRSYSMMEMNIFDRKTKQHQRDVITRDPNYQQYFYLKDEIGFRVFDRLCDVKRTFDIALDLGCGLGHVASHITSLQQLVNHRLYMVESSRSLLENAKTSADVPCIKVHCDEETLDDTPLVENSVDLVLKLLKPDGVFIASLFGTDTIYELRVCLQLAEQEILGGVYPHVSPFTTVRDMGDLLNSAGYTLITLDSDELVVNYPGIWELMRDLKGMGESNCSWSRPLTLRRDVIKRAEEIYRERYGNPDGSIPATFCILSFVGWKPDPSQPSPAQRGSGTASIKEISDFVTQTDQSSPPER</sequence>